<evidence type="ECO:0000256" key="2">
    <source>
        <dbReference type="PROSITE-ProRule" id="PRU00284"/>
    </source>
</evidence>
<reference evidence="5" key="1">
    <citation type="submission" date="2017-12" db="EMBL/GenBank/DDBJ databases">
        <title>Draft genome sequence of Telmatospirillum siberiense 26-4b1T, an acidotolerant peatland alphaproteobacterium potentially involved in sulfur cycling.</title>
        <authorList>
            <person name="Hausmann B."/>
            <person name="Pjevac P."/>
            <person name="Schreck K."/>
            <person name="Herbold C.W."/>
            <person name="Daims H."/>
            <person name="Wagner M."/>
            <person name="Pester M."/>
            <person name="Loy A."/>
        </authorList>
    </citation>
    <scope>NUCLEOTIDE SEQUENCE [LARGE SCALE GENOMIC DNA]</scope>
    <source>
        <strain evidence="5">26-4b1</strain>
    </source>
</reference>
<evidence type="ECO:0000256" key="1">
    <source>
        <dbReference type="ARBA" id="ARBA00023224"/>
    </source>
</evidence>
<dbReference type="RefSeq" id="WP_101250312.1">
    <property type="nucleotide sequence ID" value="NZ_PIUM01000008.1"/>
</dbReference>
<evidence type="ECO:0000313" key="4">
    <source>
        <dbReference type="EMBL" id="PKU24769.1"/>
    </source>
</evidence>
<keyword evidence="4" id="KW-0808">Transferase</keyword>
<dbReference type="SMART" id="SM01204">
    <property type="entry name" value="FIST_C"/>
    <property type="match status" value="1"/>
</dbReference>
<dbReference type="SUPFAM" id="SSF58104">
    <property type="entry name" value="Methyl-accepting chemotaxis protein (MCP) signaling domain"/>
    <property type="match status" value="1"/>
</dbReference>
<accession>A0A2N3PWJ1</accession>
<evidence type="ECO:0000259" key="3">
    <source>
        <dbReference type="PROSITE" id="PS50111"/>
    </source>
</evidence>
<keyword evidence="1 2" id="KW-0807">Transducer</keyword>
<dbReference type="EMBL" id="PIUM01000008">
    <property type="protein sequence ID" value="PKU24769.1"/>
    <property type="molecule type" value="Genomic_DNA"/>
</dbReference>
<dbReference type="PANTHER" id="PTHR32089:SF112">
    <property type="entry name" value="LYSOZYME-LIKE PROTEIN-RELATED"/>
    <property type="match status" value="1"/>
</dbReference>
<comment type="caution">
    <text evidence="4">The sequence shown here is derived from an EMBL/GenBank/DDBJ whole genome shotgun (WGS) entry which is preliminary data.</text>
</comment>
<dbReference type="AlphaFoldDB" id="A0A2N3PWJ1"/>
<dbReference type="PROSITE" id="PS50111">
    <property type="entry name" value="CHEMOTAXIS_TRANSDUC_2"/>
    <property type="match status" value="1"/>
</dbReference>
<dbReference type="PANTHER" id="PTHR32089">
    <property type="entry name" value="METHYL-ACCEPTING CHEMOTAXIS PROTEIN MCPB"/>
    <property type="match status" value="1"/>
</dbReference>
<dbReference type="GO" id="GO:0007165">
    <property type="term" value="P:signal transduction"/>
    <property type="evidence" value="ECO:0007669"/>
    <property type="project" value="UniProtKB-KW"/>
</dbReference>
<feature type="domain" description="Methyl-accepting transducer" evidence="3">
    <location>
        <begin position="519"/>
        <end position="670"/>
    </location>
</feature>
<dbReference type="Proteomes" id="UP000233293">
    <property type="component" value="Unassembled WGS sequence"/>
</dbReference>
<keyword evidence="4" id="KW-0418">Kinase</keyword>
<dbReference type="Gene3D" id="1.10.287.950">
    <property type="entry name" value="Methyl-accepting chemotaxis protein"/>
    <property type="match status" value="1"/>
</dbReference>
<protein>
    <submittedName>
        <fullName evidence="4">Histidine kinase</fullName>
    </submittedName>
</protein>
<dbReference type="GO" id="GO:0016301">
    <property type="term" value="F:kinase activity"/>
    <property type="evidence" value="ECO:0007669"/>
    <property type="project" value="UniProtKB-KW"/>
</dbReference>
<dbReference type="InterPro" id="IPR019494">
    <property type="entry name" value="FIST_C"/>
</dbReference>
<proteinExistence type="predicted"/>
<dbReference type="GO" id="GO:0016020">
    <property type="term" value="C:membrane"/>
    <property type="evidence" value="ECO:0007669"/>
    <property type="project" value="InterPro"/>
</dbReference>
<evidence type="ECO:0000313" key="5">
    <source>
        <dbReference type="Proteomes" id="UP000233293"/>
    </source>
</evidence>
<dbReference type="SMART" id="SM00897">
    <property type="entry name" value="FIST"/>
    <property type="match status" value="1"/>
</dbReference>
<dbReference type="InterPro" id="IPR004089">
    <property type="entry name" value="MCPsignal_dom"/>
</dbReference>
<dbReference type="Pfam" id="PF08495">
    <property type="entry name" value="FIST"/>
    <property type="match status" value="1"/>
</dbReference>
<organism evidence="4 5">
    <name type="scientific">Telmatospirillum siberiense</name>
    <dbReference type="NCBI Taxonomy" id="382514"/>
    <lineage>
        <taxon>Bacteria</taxon>
        <taxon>Pseudomonadati</taxon>
        <taxon>Pseudomonadota</taxon>
        <taxon>Alphaproteobacteria</taxon>
        <taxon>Rhodospirillales</taxon>
        <taxon>Rhodospirillaceae</taxon>
        <taxon>Telmatospirillum</taxon>
    </lineage>
</organism>
<dbReference type="InterPro" id="IPR013702">
    <property type="entry name" value="FIST_domain_N"/>
</dbReference>
<dbReference type="Pfam" id="PF00015">
    <property type="entry name" value="MCPsignal"/>
    <property type="match status" value="1"/>
</dbReference>
<gene>
    <name evidence="4" type="ORF">CWS72_09215</name>
</gene>
<dbReference type="OrthoDB" id="9807948at2"/>
<dbReference type="Pfam" id="PF10442">
    <property type="entry name" value="FIST_C"/>
    <property type="match status" value="1"/>
</dbReference>
<name>A0A2N3PWJ1_9PROT</name>
<sequence>MFLWNKAVPSIDTLPVDREPTSVSPVKTPAPPIRVIDSDGALAQLSSDDFLFAGRPSPIALAFVSPHVDFIRVTTNLRRLAEHTLVLAVSTAGELCFQAGGSLYKPTGDQWSSVVVQIFSPDLIDQVSIHSIPLHNEDIRQGKPSLNREERVGRIRQSLNSLHPSFHLDAHDSLALTFIDGLSNCENLFMESVYRSARFPCLFVGGSAGGKFDFRNTYIYDGRKVLENHAVIAFLKLAPGKRYGALKSQNFKKTDKSFIVIDADPDLRCVKAVFDAASGRPVSAAEAVARAMGVSPAALAEKLKKHTFGIELDGEFYVRSVAGIDPVQGSITFFCDVNPGDELWLLQATDFIEQTKQDVEVFLRGKPAPLAVLLNDCILRRLNNEAALAGLSGIWPAPVAGFSTFGEMFGINVNQTLSAVVFFDVGDGPFADDLVDNFPIYYARFREYFTRCHLNRVEILNRLRSYVIHRLTAHFDTGVALTSEIEGVLSKLSDIRGTVDGIRVSIQANADLALDTGDADALVEGFASLHRHASGMRDVIEIIDGIAGQTNLLALNATIEAARAGETGRGFAVVANEVKKLATDTKASLGRTQTAIACIEDGLSSLGGKIESANRRFGDVRERFQGTVRQVDAVVVNASMIEATLSALGRKVDEQRRSVAALDTEVELLKRMD</sequence>
<dbReference type="SMART" id="SM00283">
    <property type="entry name" value="MA"/>
    <property type="match status" value="1"/>
</dbReference>
<keyword evidence="5" id="KW-1185">Reference proteome</keyword>